<evidence type="ECO:0000313" key="1">
    <source>
        <dbReference type="EMBL" id="KAJ0048760.1"/>
    </source>
</evidence>
<comment type="caution">
    <text evidence="1">The sequence shown here is derived from an EMBL/GenBank/DDBJ whole genome shotgun (WGS) entry which is preliminary data.</text>
</comment>
<keyword evidence="2" id="KW-1185">Reference proteome</keyword>
<name>A0ACC0ZE73_9ROSI</name>
<gene>
    <name evidence="1" type="ORF">Pint_16533</name>
</gene>
<organism evidence="1 2">
    <name type="scientific">Pistacia integerrima</name>
    <dbReference type="NCBI Taxonomy" id="434235"/>
    <lineage>
        <taxon>Eukaryota</taxon>
        <taxon>Viridiplantae</taxon>
        <taxon>Streptophyta</taxon>
        <taxon>Embryophyta</taxon>
        <taxon>Tracheophyta</taxon>
        <taxon>Spermatophyta</taxon>
        <taxon>Magnoliopsida</taxon>
        <taxon>eudicotyledons</taxon>
        <taxon>Gunneridae</taxon>
        <taxon>Pentapetalae</taxon>
        <taxon>rosids</taxon>
        <taxon>malvids</taxon>
        <taxon>Sapindales</taxon>
        <taxon>Anacardiaceae</taxon>
        <taxon>Pistacia</taxon>
    </lineage>
</organism>
<protein>
    <submittedName>
        <fullName evidence="1">Uncharacterized protein</fullName>
    </submittedName>
</protein>
<sequence>MLLLLAVGAARLHVFGFGVGPFSCWLAMDTFFGSSNTDIFFNVITRLQTKCLLKVKCVCKGWYHLLSNRVFIKCQLQQQEPIFGFFFQQRFKWSSDDRDIINHIPVDSKAGLQWRIFSFLLENIPSILYKNKSTLIGGILHWSTDGDEILTFNVENELSWLISVPISTATLSSVCRVRVTKILGDELSPWMDPLAFKDGYLLMMVCTSIYLYNVDTNEMKRVCRVNELSSGSYFNPIVLPYSLSLAPLSWGTVVGSNYWIAWATDEKHKVSREQLPGVFVFLLGGSSIFILGRAVLLATMAMKTAQCFFQDMITSVFKAPFHSLTPHLQARSSIGFHTLISTVKITFASDFKHLVLTELLLRKIAGRNMCFLAMIAFTFKKDYGKEDKSISVASFSEKSSRFKGWSYMVIQLDILHSTGHYQVHSSKDYGKEYKSSSVGSFSEKSSRFNGCRGVQWQVISILFD</sequence>
<proteinExistence type="predicted"/>
<dbReference type="Proteomes" id="UP001163603">
    <property type="component" value="Chromosome 2"/>
</dbReference>
<reference evidence="2" key="1">
    <citation type="journal article" date="2023" name="G3 (Bethesda)">
        <title>Genome assembly and association tests identify interacting loci associated with vigor, precocity, and sex in interspecific pistachio rootstocks.</title>
        <authorList>
            <person name="Palmer W."/>
            <person name="Jacygrad E."/>
            <person name="Sagayaradj S."/>
            <person name="Cavanaugh K."/>
            <person name="Han R."/>
            <person name="Bertier L."/>
            <person name="Beede B."/>
            <person name="Kafkas S."/>
            <person name="Golino D."/>
            <person name="Preece J."/>
            <person name="Michelmore R."/>
        </authorList>
    </citation>
    <scope>NUCLEOTIDE SEQUENCE [LARGE SCALE GENOMIC DNA]</scope>
</reference>
<accession>A0ACC0ZE73</accession>
<evidence type="ECO:0000313" key="2">
    <source>
        <dbReference type="Proteomes" id="UP001163603"/>
    </source>
</evidence>
<dbReference type="EMBL" id="CM047737">
    <property type="protein sequence ID" value="KAJ0048760.1"/>
    <property type="molecule type" value="Genomic_DNA"/>
</dbReference>